<dbReference type="Proteomes" id="UP001160301">
    <property type="component" value="Unassembled WGS sequence"/>
</dbReference>
<gene>
    <name evidence="4" type="ORF">QHF89_02535</name>
</gene>
<dbReference type="Gene3D" id="3.40.50.1460">
    <property type="match status" value="1"/>
</dbReference>
<dbReference type="InterPro" id="IPR018247">
    <property type="entry name" value="EF_Hand_1_Ca_BS"/>
</dbReference>
<name>A0ABT6NJ49_9BACT</name>
<evidence type="ECO:0000256" key="1">
    <source>
        <dbReference type="SAM" id="MobiDB-lite"/>
    </source>
</evidence>
<dbReference type="SUPFAM" id="SSF52129">
    <property type="entry name" value="Caspase-like"/>
    <property type="match status" value="1"/>
</dbReference>
<dbReference type="PANTHER" id="PTHR48104:SF30">
    <property type="entry name" value="METACASPASE-1"/>
    <property type="match status" value="1"/>
</dbReference>
<evidence type="ECO:0000259" key="3">
    <source>
        <dbReference type="Pfam" id="PF00656"/>
    </source>
</evidence>
<accession>A0ABT6NJ49</accession>
<feature type="region of interest" description="Disordered" evidence="1">
    <location>
        <begin position="370"/>
        <end position="402"/>
    </location>
</feature>
<keyword evidence="2" id="KW-0812">Transmembrane</keyword>
<evidence type="ECO:0000313" key="4">
    <source>
        <dbReference type="EMBL" id="MDI1428343.1"/>
    </source>
</evidence>
<reference evidence="4 5" key="1">
    <citation type="submission" date="2023-04" db="EMBL/GenBank/DDBJ databases">
        <title>The genome sequence of Polyangium sorediatum DSM14670.</title>
        <authorList>
            <person name="Zhang X."/>
        </authorList>
    </citation>
    <scope>NUCLEOTIDE SEQUENCE [LARGE SCALE GENOMIC DNA]</scope>
    <source>
        <strain evidence="4 5">DSM 14670</strain>
    </source>
</reference>
<evidence type="ECO:0000256" key="2">
    <source>
        <dbReference type="SAM" id="Phobius"/>
    </source>
</evidence>
<dbReference type="InterPro" id="IPR029030">
    <property type="entry name" value="Caspase-like_dom_sf"/>
</dbReference>
<feature type="domain" description="Peptidase C14 caspase" evidence="3">
    <location>
        <begin position="423"/>
        <end position="681"/>
    </location>
</feature>
<dbReference type="PROSITE" id="PS00018">
    <property type="entry name" value="EF_HAND_1"/>
    <property type="match status" value="1"/>
</dbReference>
<comment type="caution">
    <text evidence="4">The sequence shown here is derived from an EMBL/GenBank/DDBJ whole genome shotgun (WGS) entry which is preliminary data.</text>
</comment>
<dbReference type="PANTHER" id="PTHR48104">
    <property type="entry name" value="METACASPASE-4"/>
    <property type="match status" value="1"/>
</dbReference>
<evidence type="ECO:0000313" key="5">
    <source>
        <dbReference type="Proteomes" id="UP001160301"/>
    </source>
</evidence>
<feature type="transmembrane region" description="Helical" evidence="2">
    <location>
        <begin position="339"/>
        <end position="360"/>
    </location>
</feature>
<dbReference type="Pfam" id="PF00656">
    <property type="entry name" value="Peptidase_C14"/>
    <property type="match status" value="1"/>
</dbReference>
<dbReference type="InterPro" id="IPR011600">
    <property type="entry name" value="Pept_C14_caspase"/>
</dbReference>
<protein>
    <submittedName>
        <fullName evidence="4">Caspase family protein</fullName>
    </submittedName>
</protein>
<dbReference type="EMBL" id="JARZHI010000002">
    <property type="protein sequence ID" value="MDI1428343.1"/>
    <property type="molecule type" value="Genomic_DNA"/>
</dbReference>
<keyword evidence="2" id="KW-1133">Transmembrane helix</keyword>
<dbReference type="InterPro" id="IPR050452">
    <property type="entry name" value="Metacaspase"/>
</dbReference>
<keyword evidence="2" id="KW-0472">Membrane</keyword>
<organism evidence="4 5">
    <name type="scientific">Polyangium sorediatum</name>
    <dbReference type="NCBI Taxonomy" id="889274"/>
    <lineage>
        <taxon>Bacteria</taxon>
        <taxon>Pseudomonadati</taxon>
        <taxon>Myxococcota</taxon>
        <taxon>Polyangia</taxon>
        <taxon>Polyangiales</taxon>
        <taxon>Polyangiaceae</taxon>
        <taxon>Polyangium</taxon>
    </lineage>
</organism>
<sequence length="700" mass="75555">MSVASSPLAGLSLVWAADGVRPEGATLWLDRKAAAGHDSLSLLVFRDEAPFAASGAALEGATIAIRAFPHLDEVWALYLLACKRRGEALPPAWEAMCRYTGDVRQGLWPDRVPPEHAVQAVYLALAQHHLLEDPPRRETFLDDALAFCAIVGKKLAAGARLYDDDLVAGEARLERFVALLTQDHKLYEEDLGRSLGFMAALPGSMSAGGAARTLPLLCIQRPVSTQFKLWARTDVRAPGGRGYPLLLVEQDKRMIVLSADPASRAKVGLLAKALGAREARARAAQGKEAAPWYDGKDHGGTLAAAPREGTALSFEEVVACLEKEWRLRPIRKGQGRGRLVVVGALAAAALAGAIGLGFFLRNPDKPAPIADARPAAVSDDDRTGANAPAKEGRPRGSKGDPLPAAEVISLIAKNDGPRSIEPYALLAGVCGYEGEHALHSPCRDARAMRDLLLQKYGYKRENIIYLVDQPAPGDKADGAPTAEGLKLAVEKFRARFGDKEDSSFLFYYSGHGGYIKGARQDYGVLQPAEFFGKRANLPSSHKGWDMQDLVSDIRKGVPSKHVMLLLDCCYSGWAVGAKGDDELETHLGSLWKERAEVVLTAGSKGQRAWEDDPDERSWAWGGHSAMTAFVLEGLSVAAAGTAAADTNQDHVVTDEELAKFVKERVPRSVQDKKDAKQTPTLFRFDASLPKSGQFLFVPRP</sequence>
<dbReference type="RefSeq" id="WP_136966214.1">
    <property type="nucleotide sequence ID" value="NZ_JARZHI010000002.1"/>
</dbReference>
<keyword evidence="5" id="KW-1185">Reference proteome</keyword>
<proteinExistence type="predicted"/>